<dbReference type="Gene3D" id="3.40.50.150">
    <property type="entry name" value="Vaccinia Virus protein VP39"/>
    <property type="match status" value="1"/>
</dbReference>
<feature type="transmembrane region" description="Helical" evidence="1">
    <location>
        <begin position="131"/>
        <end position="152"/>
    </location>
</feature>
<name>A0A2Z4PPS2_9GAMM</name>
<keyword evidence="6" id="KW-1185">Reference proteome</keyword>
<accession>A0A2Z4PPS2</accession>
<keyword evidence="3" id="KW-0489">Methyltransferase</keyword>
<feature type="domain" description="Methyltransferase" evidence="2">
    <location>
        <begin position="39"/>
        <end position="144"/>
    </location>
</feature>
<reference evidence="3 5" key="1">
    <citation type="submission" date="2016-06" db="EMBL/GenBank/DDBJ databases">
        <title>The sequenced genome of the ice-adhering bacterium Marinomonas primoryensis, from Antarctica.</title>
        <authorList>
            <person name="Graham L."/>
            <person name="Vance T.D.R."/>
            <person name="Davies P.L."/>
        </authorList>
    </citation>
    <scope>NUCLEOTIDE SEQUENCE [LARGE SCALE GENOMIC DNA]</scope>
    <source>
        <strain evidence="3 5">AceL</strain>
    </source>
</reference>
<keyword evidence="1" id="KW-0472">Membrane</keyword>
<keyword evidence="3" id="KW-0808">Transferase</keyword>
<proteinExistence type="predicted"/>
<sequence length="213" mass="24291">MNRKIKFWNKVANKYAKSPVADQASYEKKLQITQNYLQPEMEVLEIGCGTGTTALIHAPFVQRIHALDFSETMIEICREKAKSRSIENVFFECKDIESLSKEKNHYDVVMAHSVLHLVDDKQSTIDKAYELLKPGGIFVSSTVCLTGFYVVLKSVWPVMYWLGIFPSLRFFSSQALIDAHISSGFTIDYQWQASSNSLFLIAKKNKPPQNILQ</sequence>
<keyword evidence="1" id="KW-0812">Transmembrane</keyword>
<evidence type="ECO:0000313" key="6">
    <source>
        <dbReference type="Proteomes" id="UP001471651"/>
    </source>
</evidence>
<dbReference type="GO" id="GO:0032259">
    <property type="term" value="P:methylation"/>
    <property type="evidence" value="ECO:0007669"/>
    <property type="project" value="UniProtKB-KW"/>
</dbReference>
<dbReference type="InterPro" id="IPR029063">
    <property type="entry name" value="SAM-dependent_MTases_sf"/>
</dbReference>
<dbReference type="OrthoDB" id="5642573at2"/>
<dbReference type="Proteomes" id="UP001471651">
    <property type="component" value="Unassembled WGS sequence"/>
</dbReference>
<protein>
    <submittedName>
        <fullName evidence="3 4">SAM-dependent methyltransferase</fullName>
        <ecNumber evidence="4">2.1.-.-</ecNumber>
    </submittedName>
</protein>
<dbReference type="InterPro" id="IPR025714">
    <property type="entry name" value="Methyltranfer_dom"/>
</dbReference>
<evidence type="ECO:0000313" key="4">
    <source>
        <dbReference type="EMBL" id="MEP7731119.1"/>
    </source>
</evidence>
<keyword evidence="1" id="KW-1133">Transmembrane helix</keyword>
<evidence type="ECO:0000313" key="5">
    <source>
        <dbReference type="Proteomes" id="UP000249898"/>
    </source>
</evidence>
<dbReference type="EMBL" id="JBDYKN010000021">
    <property type="protein sequence ID" value="MEP7731119.1"/>
    <property type="molecule type" value="Genomic_DNA"/>
</dbReference>
<dbReference type="EMBL" id="CP016181">
    <property type="protein sequence ID" value="AWX99198.1"/>
    <property type="molecule type" value="Genomic_DNA"/>
</dbReference>
<dbReference type="SUPFAM" id="SSF53335">
    <property type="entry name" value="S-adenosyl-L-methionine-dependent methyltransferases"/>
    <property type="match status" value="1"/>
</dbReference>
<reference evidence="4 6" key="2">
    <citation type="submission" date="2024-05" db="EMBL/GenBank/DDBJ databases">
        <authorList>
            <person name="Busch G.E."/>
            <person name="Sharma I."/>
        </authorList>
    </citation>
    <scope>NUCLEOTIDE SEQUENCE [LARGE SCALE GENOMIC DNA]</scope>
    <source>
        <strain evidence="4 6">23GB23</strain>
    </source>
</reference>
<evidence type="ECO:0000259" key="2">
    <source>
        <dbReference type="Pfam" id="PF13847"/>
    </source>
</evidence>
<dbReference type="CDD" id="cd02440">
    <property type="entry name" value="AdoMet_MTases"/>
    <property type="match status" value="1"/>
</dbReference>
<dbReference type="RefSeq" id="WP_112135771.1">
    <property type="nucleotide sequence ID" value="NZ_CP016181.1"/>
</dbReference>
<evidence type="ECO:0000256" key="1">
    <source>
        <dbReference type="SAM" id="Phobius"/>
    </source>
</evidence>
<organism evidence="3 5">
    <name type="scientific">Marinomonas primoryensis</name>
    <dbReference type="NCBI Taxonomy" id="178399"/>
    <lineage>
        <taxon>Bacteria</taxon>
        <taxon>Pseudomonadati</taxon>
        <taxon>Pseudomonadota</taxon>
        <taxon>Gammaproteobacteria</taxon>
        <taxon>Oceanospirillales</taxon>
        <taxon>Oceanospirillaceae</taxon>
        <taxon>Marinomonas</taxon>
    </lineage>
</organism>
<dbReference type="EC" id="2.1.-.-" evidence="4"/>
<gene>
    <name evidence="3" type="ORF">A8139_03665</name>
    <name evidence="4" type="ORF">ABKW32_16830</name>
</gene>
<dbReference type="GO" id="GO:0008168">
    <property type="term" value="F:methyltransferase activity"/>
    <property type="evidence" value="ECO:0007669"/>
    <property type="project" value="UniProtKB-KW"/>
</dbReference>
<dbReference type="Proteomes" id="UP000249898">
    <property type="component" value="Chromosome"/>
</dbReference>
<dbReference type="AlphaFoldDB" id="A0A2Z4PPS2"/>
<dbReference type="Pfam" id="PF13847">
    <property type="entry name" value="Methyltransf_31"/>
    <property type="match status" value="1"/>
</dbReference>
<dbReference type="PANTHER" id="PTHR43861">
    <property type="entry name" value="TRANS-ACONITATE 2-METHYLTRANSFERASE-RELATED"/>
    <property type="match status" value="1"/>
</dbReference>
<evidence type="ECO:0000313" key="3">
    <source>
        <dbReference type="EMBL" id="AWX99198.1"/>
    </source>
</evidence>